<feature type="transmembrane region" description="Helical" evidence="1">
    <location>
        <begin position="133"/>
        <end position="153"/>
    </location>
</feature>
<feature type="transmembrane region" description="Helical" evidence="1">
    <location>
        <begin position="265"/>
        <end position="290"/>
    </location>
</feature>
<reference evidence="2 3" key="1">
    <citation type="submission" date="2020-02" db="EMBL/GenBank/DDBJ databases">
        <authorList>
            <person name="Hogendoorn C."/>
        </authorList>
    </citation>
    <scope>NUCLEOTIDE SEQUENCE [LARGE SCALE GENOMIC DNA]</scope>
    <source>
        <strain evidence="2">R501</strain>
    </source>
</reference>
<proteinExistence type="predicted"/>
<dbReference type="EMBL" id="LR778114">
    <property type="protein sequence ID" value="CAB1129813.1"/>
    <property type="molecule type" value="Genomic_DNA"/>
</dbReference>
<keyword evidence="1" id="KW-0472">Membrane</keyword>
<feature type="transmembrane region" description="Helical" evidence="1">
    <location>
        <begin position="339"/>
        <end position="366"/>
    </location>
</feature>
<accession>A0A6F8ZK32</accession>
<sequence>MRGRDTESPAARRRGGEAGVIALLAGLPFLFFLLRWALGEPVLNGDNLIQNFPLRVLSGAALRSGHLPLWDPYLWSGTPLLAGFNAGAAYPLTWLFAVLPAYLAWSLNLAVTYALAATGFYRFLRSDGRSRPAAFLGAATFAYGGFLVSQMVHVETVEGVAWLPWAALAVKSLLRAGNGREMQRALAAAGAVGGLIILTGSPEAIAYGAVFLLVLSLRWWREVPPGRRRRLALRLAAAGLLALAVGAVQWVPGEAFIRLSQRARASYAFFASMSLPLPALALGLVPYVQGGYGFFWMPMHYVGRLNLPEITWYSGLLPVAAALELAPRLRTRAGREAVGIWYLLGGIGLLWALGDHTPLGLVLYHIPVLNGLRAQNRNLFWVDFALAALFAVWVDERLDAPPGQRPAWRPAAALLAAFGVALLAGRLVAVPVVAAHTWGYVAGSSALALGAAAVTAGLGRCGSRRRLQVLVVFTALDLGLFDGAQYWIGAPRLSPATGRPAAAAALQALAGRDRFAVYNPRLYHYSLMDALGQPDLNILTGLPSVQGYGSLVAASYQRATGSHVQATLDPAWLNGPLRTRLNLGVLLIPPPYLAQSLTSATGGPRLRAGWTLPGARAWSWFLGRSWTVTALTLLPAPRERLPVGGWRLGVLEADGRERWVDPAVTRLPGRGAAAGIRLQARLQGIALLVQAPRPVKVALTASLALGQGKARRLLPGPLAGGLSPAAWRYRGLFARDYAIFQNRNPGPGYWVEGAAAAVPAGAGPQGQAAYDVAAEGPVRLVRSETYQPGWQAVVTPLDATGRARGPGRTVPVTPDGVLQAVNLPAGRERVQFYYRPASVVWGLAGSGAGLVLLLTLAAGTFRRRPR</sequence>
<dbReference type="AlphaFoldDB" id="A0A6F8ZK32"/>
<feature type="transmembrane region" description="Helical" evidence="1">
    <location>
        <begin position="20"/>
        <end position="38"/>
    </location>
</feature>
<keyword evidence="1" id="KW-1133">Transmembrane helix</keyword>
<feature type="transmembrane region" description="Helical" evidence="1">
    <location>
        <begin position="407"/>
        <end position="425"/>
    </location>
</feature>
<feature type="transmembrane region" description="Helical" evidence="1">
    <location>
        <begin position="231"/>
        <end position="253"/>
    </location>
</feature>
<feature type="transmembrane region" description="Helical" evidence="1">
    <location>
        <begin position="437"/>
        <end position="458"/>
    </location>
</feature>
<evidence type="ECO:0008006" key="4">
    <source>
        <dbReference type="Google" id="ProtNLM"/>
    </source>
</evidence>
<gene>
    <name evidence="2" type="ORF">R50_2316</name>
</gene>
<organism evidence="2 3">
    <name type="scientific">Candidatus Hydrogenisulfobacillus filiaventi</name>
    <dbReference type="NCBI Taxonomy" id="2707344"/>
    <lineage>
        <taxon>Bacteria</taxon>
        <taxon>Bacillati</taxon>
        <taxon>Bacillota</taxon>
        <taxon>Clostridia</taxon>
        <taxon>Eubacteriales</taxon>
        <taxon>Clostridiales Family XVII. Incertae Sedis</taxon>
        <taxon>Candidatus Hydrogenisulfobacillus</taxon>
    </lineage>
</organism>
<keyword evidence="3" id="KW-1185">Reference proteome</keyword>
<name>A0A6F8ZK32_9FIRM</name>
<feature type="transmembrane region" description="Helical" evidence="1">
    <location>
        <begin position="186"/>
        <end position="219"/>
    </location>
</feature>
<protein>
    <recommendedName>
        <fullName evidence="4">YfhO family protein</fullName>
    </recommendedName>
</protein>
<dbReference type="Proteomes" id="UP000503399">
    <property type="component" value="Chromosome"/>
</dbReference>
<feature type="transmembrane region" description="Helical" evidence="1">
    <location>
        <begin position="839"/>
        <end position="861"/>
    </location>
</feature>
<evidence type="ECO:0000313" key="2">
    <source>
        <dbReference type="EMBL" id="CAB1129813.1"/>
    </source>
</evidence>
<dbReference type="KEGG" id="hfv:R50_2316"/>
<evidence type="ECO:0000313" key="3">
    <source>
        <dbReference type="Proteomes" id="UP000503399"/>
    </source>
</evidence>
<keyword evidence="1" id="KW-0812">Transmembrane</keyword>
<evidence type="ECO:0000256" key="1">
    <source>
        <dbReference type="SAM" id="Phobius"/>
    </source>
</evidence>